<comment type="caution">
    <text evidence="2">The sequence shown here is derived from an EMBL/GenBank/DDBJ whole genome shotgun (WGS) entry which is preliminary data.</text>
</comment>
<dbReference type="RefSeq" id="WP_067590247.1">
    <property type="nucleotide sequence ID" value="NZ_JABMCZ010000004.1"/>
</dbReference>
<feature type="region of interest" description="Disordered" evidence="1">
    <location>
        <begin position="22"/>
        <end position="53"/>
    </location>
</feature>
<organism evidence="2 3">
    <name type="scientific">Nocardia terpenica</name>
    <dbReference type="NCBI Taxonomy" id="455432"/>
    <lineage>
        <taxon>Bacteria</taxon>
        <taxon>Bacillati</taxon>
        <taxon>Actinomycetota</taxon>
        <taxon>Actinomycetes</taxon>
        <taxon>Mycobacteriales</taxon>
        <taxon>Nocardiaceae</taxon>
        <taxon>Nocardia</taxon>
    </lineage>
</organism>
<name>A0A164MD76_9NOCA</name>
<proteinExistence type="predicted"/>
<evidence type="ECO:0000256" key="1">
    <source>
        <dbReference type="SAM" id="MobiDB-lite"/>
    </source>
</evidence>
<accession>A0A164MD76</accession>
<sequence>MNILDVSASHLWSIERPTVRDIGGRIGNQHRTATTSSPSPGLPTGGDADKTGGNIRVVVPAFAVEPSDKANPPPDTVPLPR</sequence>
<feature type="compositionally biased region" description="Polar residues" evidence="1">
    <location>
        <begin position="29"/>
        <end position="39"/>
    </location>
</feature>
<reference evidence="2 3" key="1">
    <citation type="submission" date="2016-04" db="EMBL/GenBank/DDBJ databases">
        <authorList>
            <person name="Evans L.H."/>
            <person name="Alamgir A."/>
            <person name="Owens N."/>
            <person name="Weber N.D."/>
            <person name="Virtaneva K."/>
            <person name="Barbian K."/>
            <person name="Babar A."/>
            <person name="Rosenke K."/>
        </authorList>
    </citation>
    <scope>NUCLEOTIDE SEQUENCE [LARGE SCALE GENOMIC DNA]</scope>
    <source>
        <strain evidence="2 3">IFM 0406</strain>
    </source>
</reference>
<gene>
    <name evidence="2" type="ORF">AWN90_31780</name>
</gene>
<dbReference type="EMBL" id="LWGR01000007">
    <property type="protein sequence ID" value="KZM73253.1"/>
    <property type="molecule type" value="Genomic_DNA"/>
</dbReference>
<protein>
    <submittedName>
        <fullName evidence="2">Uncharacterized protein</fullName>
    </submittedName>
</protein>
<dbReference type="AlphaFoldDB" id="A0A164MD76"/>
<dbReference type="STRING" id="455432.AWN90_31780"/>
<dbReference type="Proteomes" id="UP000076512">
    <property type="component" value="Unassembled WGS sequence"/>
</dbReference>
<evidence type="ECO:0000313" key="2">
    <source>
        <dbReference type="EMBL" id="KZM73253.1"/>
    </source>
</evidence>
<keyword evidence="3" id="KW-1185">Reference proteome</keyword>
<evidence type="ECO:0000313" key="3">
    <source>
        <dbReference type="Proteomes" id="UP000076512"/>
    </source>
</evidence>